<name>A0AAD6CZ54_9EURO</name>
<dbReference type="CDD" id="cd12148">
    <property type="entry name" value="fungal_TF_MHR"/>
    <property type="match status" value="1"/>
</dbReference>
<gene>
    <name evidence="1" type="ORF">N7494_006526</name>
</gene>
<protein>
    <recommendedName>
        <fullName evidence="3">Transcription factor domain-containing protein</fullName>
    </recommendedName>
</protein>
<comment type="caution">
    <text evidence="1">The sequence shown here is derived from an EMBL/GenBank/DDBJ whole genome shotgun (WGS) entry which is preliminary data.</text>
</comment>
<proteinExistence type="predicted"/>
<keyword evidence="2" id="KW-1185">Reference proteome</keyword>
<evidence type="ECO:0008006" key="3">
    <source>
        <dbReference type="Google" id="ProtNLM"/>
    </source>
</evidence>
<organism evidence="1 2">
    <name type="scientific">Penicillium frequentans</name>
    <dbReference type="NCBI Taxonomy" id="3151616"/>
    <lineage>
        <taxon>Eukaryota</taxon>
        <taxon>Fungi</taxon>
        <taxon>Dikarya</taxon>
        <taxon>Ascomycota</taxon>
        <taxon>Pezizomycotina</taxon>
        <taxon>Eurotiomycetes</taxon>
        <taxon>Eurotiomycetidae</taxon>
        <taxon>Eurotiales</taxon>
        <taxon>Aspergillaceae</taxon>
        <taxon>Penicillium</taxon>
    </lineage>
</organism>
<dbReference type="AlphaFoldDB" id="A0AAD6CZ54"/>
<accession>A0AAD6CZ54</accession>
<evidence type="ECO:0000313" key="2">
    <source>
        <dbReference type="Proteomes" id="UP001220324"/>
    </source>
</evidence>
<reference evidence="1 2" key="1">
    <citation type="journal article" date="2023" name="IMA Fungus">
        <title>Comparative genomic study of the Penicillium genus elucidates a diverse pangenome and 15 lateral gene transfer events.</title>
        <authorList>
            <person name="Petersen C."/>
            <person name="Sorensen T."/>
            <person name="Nielsen M.R."/>
            <person name="Sondergaard T.E."/>
            <person name="Sorensen J.L."/>
            <person name="Fitzpatrick D.A."/>
            <person name="Frisvad J.C."/>
            <person name="Nielsen K.L."/>
        </authorList>
    </citation>
    <scope>NUCLEOTIDE SEQUENCE [LARGE SCALE GENOMIC DNA]</scope>
    <source>
        <strain evidence="1 2">IBT 35679</strain>
    </source>
</reference>
<evidence type="ECO:0000313" key="1">
    <source>
        <dbReference type="EMBL" id="KAJ5541450.1"/>
    </source>
</evidence>
<dbReference type="EMBL" id="JAQIZZ010000005">
    <property type="protein sequence ID" value="KAJ5541450.1"/>
    <property type="molecule type" value="Genomic_DNA"/>
</dbReference>
<sequence>MTDLSVRAVALQREHLDPGAFKQVLEDVLQPAVRCTLVAVALNLYEHRVPGYTQKRAIFDQDGLHTSALSSIPNIASRSNQPSLSSVFCLLLLSHTWAIAENFKKIPIQWCLLARIIFDNCEKGDEETSLYSREFARRTDIGLSLQESALFLVNNYMHIRPHSYESNIPPPYISDEEWHSSSHSSDLEQVHIPGPHTFFALFQPFINIVKRVAQEPGIGSPPWIEVIEQLEDYFFQFPERLLKFNKISHLYQFEAMIWLHGLFIVLYSTRDFINLLKKTTYLEVNRFNHLFEHSLLLGEIIPHLLSTNPHLESLTSTTIYLLCISSAIHCLALRQFIFQSDFAHISPPAKLITSTQAHIELLRALEDTYKRCDLQIIREFLHMLSTCLRAATRGSRTGVGNLSCEKLYLYRWTGAGTGMVQMREKDADLEWDYAELPSDKIWDGSTGLETELVVAILQMCEPAQRLCRSGFFDLSIMIPM</sequence>
<dbReference type="Proteomes" id="UP001220324">
    <property type="component" value="Unassembled WGS sequence"/>
</dbReference>